<feature type="chain" id="PRO_5007452750" evidence="1">
    <location>
        <begin position="36"/>
        <end position="288"/>
    </location>
</feature>
<dbReference type="Proteomes" id="UP000070188">
    <property type="component" value="Unassembled WGS sequence"/>
</dbReference>
<dbReference type="GO" id="GO:0004622">
    <property type="term" value="F:phosphatidylcholine lysophospholipase activity"/>
    <property type="evidence" value="ECO:0007669"/>
    <property type="project" value="TreeGrafter"/>
</dbReference>
<sequence>MQPVHPPEGIVMSRRPLRLITRLGLALLVSLTALAAPAAQATATIPSSMAALGDSITAGFNACGWYVECRSMTWSTGTDSRVRSHYTRLLAKNPEIQGHAYNYAVSGAKVADLDNQASKAVRQNVQYVTILIGANDACTSSESTMTPVSTFETRFRAAMDTLESGLPDAAIFVSSIPDIKRLWYVLKNNPAARSVWAFAGICQSMLANPTSTAAADEARRDRVRQRVIDYNTVLARVCAEYPTCEFDDNAVFDYPFVASQISSWDYFHPNKAGQTVLAEVTYRNGFGW</sequence>
<evidence type="ECO:0000313" key="2">
    <source>
        <dbReference type="EMBL" id="KWX01868.1"/>
    </source>
</evidence>
<dbReference type="InterPro" id="IPR051532">
    <property type="entry name" value="Ester_Hydrolysis_Enzymes"/>
</dbReference>
<reference evidence="3" key="1">
    <citation type="submission" date="2015-04" db="EMBL/GenBank/DDBJ databases">
        <title>Physiological reanalysis, assessment of diazotrophy, and genome sequences of multiple isolates of Streptomyces thermoautotrophicus.</title>
        <authorList>
            <person name="MacKellar D.C."/>
            <person name="Lieber L."/>
            <person name="Norman J."/>
            <person name="Bolger A."/>
            <person name="Tobin C."/>
            <person name="Murray J.W."/>
            <person name="Chang R."/>
            <person name="Ford T."/>
            <person name="Nguyen P.Q."/>
            <person name="Woodward J."/>
            <person name="Permingeat H."/>
            <person name="Joshi N.S."/>
            <person name="Silver P.A."/>
            <person name="Usadel B."/>
            <person name="Rutherford A.W."/>
            <person name="Friesen M."/>
            <person name="Prell J."/>
        </authorList>
    </citation>
    <scope>NUCLEOTIDE SEQUENCE [LARGE SCALE GENOMIC DNA]</scope>
    <source>
        <strain evidence="3">H1</strain>
    </source>
</reference>
<keyword evidence="1" id="KW-0732">Signal</keyword>
<evidence type="ECO:0000256" key="1">
    <source>
        <dbReference type="SAM" id="SignalP"/>
    </source>
</evidence>
<accession>A0A132MVD1</accession>
<dbReference type="InterPro" id="IPR036514">
    <property type="entry name" value="SGNH_hydro_sf"/>
</dbReference>
<dbReference type="EMBL" id="LAXD01000001">
    <property type="protein sequence ID" value="KWX01868.1"/>
    <property type="molecule type" value="Genomic_DNA"/>
</dbReference>
<dbReference type="PANTHER" id="PTHR30383:SF5">
    <property type="entry name" value="SGNH HYDROLASE-TYPE ESTERASE DOMAIN-CONTAINING PROTEIN"/>
    <property type="match status" value="1"/>
</dbReference>
<proteinExistence type="predicted"/>
<dbReference type="Gene3D" id="3.40.50.1110">
    <property type="entry name" value="SGNH hydrolase"/>
    <property type="match status" value="1"/>
</dbReference>
<dbReference type="SUPFAM" id="SSF52266">
    <property type="entry name" value="SGNH hydrolase"/>
    <property type="match status" value="1"/>
</dbReference>
<dbReference type="STRING" id="1469144.LI90_2901"/>
<dbReference type="PATRIC" id="fig|1469144.10.peg.3133"/>
<evidence type="ECO:0000313" key="3">
    <source>
        <dbReference type="Proteomes" id="UP000070188"/>
    </source>
</evidence>
<gene>
    <name evidence="2" type="ORF">LI90_2901</name>
</gene>
<dbReference type="PANTHER" id="PTHR30383">
    <property type="entry name" value="THIOESTERASE 1/PROTEASE 1/LYSOPHOSPHOLIPASE L1"/>
    <property type="match status" value="1"/>
</dbReference>
<comment type="caution">
    <text evidence="2">The sequence shown here is derived from an EMBL/GenBank/DDBJ whole genome shotgun (WGS) entry which is preliminary data.</text>
</comment>
<dbReference type="Pfam" id="PF00657">
    <property type="entry name" value="Lipase_GDSL"/>
    <property type="match status" value="1"/>
</dbReference>
<keyword evidence="3" id="KW-1185">Reference proteome</keyword>
<name>A0A132MVD1_9ACTN</name>
<dbReference type="InterPro" id="IPR001087">
    <property type="entry name" value="GDSL"/>
</dbReference>
<protein>
    <submittedName>
        <fullName evidence="2">Lipolytic protein G-D-S-L family</fullName>
    </submittedName>
</protein>
<organism evidence="2 3">
    <name type="scientific">Carbonactinospora thermoautotrophica</name>
    <dbReference type="NCBI Taxonomy" id="1469144"/>
    <lineage>
        <taxon>Bacteria</taxon>
        <taxon>Bacillati</taxon>
        <taxon>Actinomycetota</taxon>
        <taxon>Actinomycetes</taxon>
        <taxon>Kitasatosporales</taxon>
        <taxon>Carbonactinosporaceae</taxon>
        <taxon>Carbonactinospora</taxon>
    </lineage>
</organism>
<feature type="signal peptide" evidence="1">
    <location>
        <begin position="1"/>
        <end position="35"/>
    </location>
</feature>
<dbReference type="AlphaFoldDB" id="A0A132MVD1"/>